<reference evidence="1 2" key="1">
    <citation type="submission" date="2016-11" db="EMBL/GenBank/DDBJ databases">
        <authorList>
            <person name="Jaros S."/>
            <person name="Januszkiewicz K."/>
            <person name="Wedrychowicz H."/>
        </authorList>
    </citation>
    <scope>NUCLEOTIDE SEQUENCE [LARGE SCALE GENOMIC DNA]</scope>
    <source>
        <strain evidence="1">NVI 5450</strain>
    </source>
</reference>
<name>A0A1K9ZQE3_9GAMM</name>
<sequence>MRWLVRFSWKGQRYYESFGTYPEMKFAEFNQLAYQFVADVQSGAYQKGTRLTIQQFFDEHAVPYSLKHHLDLTWLLMQHVPTSKLISRFYVLYSICKFINYYL</sequence>
<dbReference type="EMBL" id="FPLD01000064">
    <property type="protein sequence ID" value="SGZ00773.1"/>
    <property type="molecule type" value="Genomic_DNA"/>
</dbReference>
<dbReference type="AlphaFoldDB" id="A0A1K9ZQE3"/>
<proteinExistence type="predicted"/>
<dbReference type="Proteomes" id="UP000183794">
    <property type="component" value="Unassembled WGS sequence"/>
</dbReference>
<protein>
    <submittedName>
        <fullName evidence="1">Site-specific recombinase, phage integrase family</fullName>
    </submittedName>
</protein>
<evidence type="ECO:0000313" key="2">
    <source>
        <dbReference type="Proteomes" id="UP000183794"/>
    </source>
</evidence>
<organism evidence="1 2">
    <name type="scientific">Moritella viscosa</name>
    <dbReference type="NCBI Taxonomy" id="80854"/>
    <lineage>
        <taxon>Bacteria</taxon>
        <taxon>Pseudomonadati</taxon>
        <taxon>Pseudomonadota</taxon>
        <taxon>Gammaproteobacteria</taxon>
        <taxon>Alteromonadales</taxon>
        <taxon>Moritellaceae</taxon>
        <taxon>Moritella</taxon>
    </lineage>
</organism>
<gene>
    <name evidence="1" type="ORF">NVI5450_2343</name>
</gene>
<accession>A0A1K9ZQE3</accession>
<evidence type="ECO:0000313" key="1">
    <source>
        <dbReference type="EMBL" id="SGZ00773.1"/>
    </source>
</evidence>